<dbReference type="RefSeq" id="XP_069206252.1">
    <property type="nucleotide sequence ID" value="XM_069356411.1"/>
</dbReference>
<protein>
    <submittedName>
        <fullName evidence="10">Anaphase-promoting complex subunit 1</fullName>
    </submittedName>
</protein>
<gene>
    <name evidence="10" type="primary">APC1</name>
    <name evidence="10" type="ORF">Q8F55_008004</name>
</gene>
<comment type="caution">
    <text evidence="10">The sequence shown here is derived from an EMBL/GenBank/DDBJ whole genome shotgun (WGS) entry which is preliminary data.</text>
</comment>
<dbReference type="InterPro" id="IPR041221">
    <property type="entry name" value="APC1_C"/>
</dbReference>
<organism evidence="10 11">
    <name type="scientific">Vanrija albida</name>
    <dbReference type="NCBI Taxonomy" id="181172"/>
    <lineage>
        <taxon>Eukaryota</taxon>
        <taxon>Fungi</taxon>
        <taxon>Dikarya</taxon>
        <taxon>Basidiomycota</taxon>
        <taxon>Agaricomycotina</taxon>
        <taxon>Tremellomycetes</taxon>
        <taxon>Trichosporonales</taxon>
        <taxon>Trichosporonaceae</taxon>
        <taxon>Vanrija</taxon>
    </lineage>
</organism>
<feature type="compositionally biased region" description="Polar residues" evidence="6">
    <location>
        <begin position="34"/>
        <end position="46"/>
    </location>
</feature>
<keyword evidence="3" id="KW-0677">Repeat</keyword>
<dbReference type="InterPro" id="IPR048971">
    <property type="entry name" value="Apc1_3rd"/>
</dbReference>
<name>A0ABR3PW32_9TREE</name>
<evidence type="ECO:0000259" key="9">
    <source>
        <dbReference type="Pfam" id="PF21282"/>
    </source>
</evidence>
<feature type="compositionally biased region" description="Polar residues" evidence="6">
    <location>
        <begin position="126"/>
        <end position="135"/>
    </location>
</feature>
<dbReference type="PANTHER" id="PTHR12827">
    <property type="entry name" value="MEIOTIC CHECKPOINT REGULATOR TSG24 FAMILY MEMBER"/>
    <property type="match status" value="1"/>
</dbReference>
<accession>A0ABR3PW32</accession>
<proteinExistence type="inferred from homology"/>
<feature type="region of interest" description="Disordered" evidence="6">
    <location>
        <begin position="345"/>
        <end position="381"/>
    </location>
</feature>
<dbReference type="Pfam" id="PF21282">
    <property type="entry name" value="APC1_3rd"/>
    <property type="match status" value="1"/>
</dbReference>
<dbReference type="GeneID" id="95989047"/>
<dbReference type="EMBL" id="JBBXJM010000006">
    <property type="protein sequence ID" value="KAL1406308.1"/>
    <property type="molecule type" value="Genomic_DNA"/>
</dbReference>
<feature type="compositionally biased region" description="Low complexity" evidence="6">
    <location>
        <begin position="111"/>
        <end position="125"/>
    </location>
</feature>
<evidence type="ECO:0000256" key="4">
    <source>
        <dbReference type="ARBA" id="ARBA00022776"/>
    </source>
</evidence>
<evidence type="ECO:0000313" key="11">
    <source>
        <dbReference type="Proteomes" id="UP001565368"/>
    </source>
</evidence>
<dbReference type="Proteomes" id="UP001565368">
    <property type="component" value="Unassembled WGS sequence"/>
</dbReference>
<keyword evidence="4" id="KW-0498">Mitosis</keyword>
<keyword evidence="2" id="KW-0132">Cell division</keyword>
<dbReference type="Pfam" id="PF18122">
    <property type="entry name" value="APC1_C"/>
    <property type="match status" value="1"/>
</dbReference>
<reference evidence="10 11" key="1">
    <citation type="submission" date="2023-08" db="EMBL/GenBank/DDBJ databases">
        <title>Annotated Genome Sequence of Vanrija albida AlHP1.</title>
        <authorList>
            <person name="Herzog R."/>
        </authorList>
    </citation>
    <scope>NUCLEOTIDE SEQUENCE [LARGE SCALE GENOMIC DNA]</scope>
    <source>
        <strain evidence="10 11">AlHP1</strain>
    </source>
</reference>
<evidence type="ECO:0000256" key="5">
    <source>
        <dbReference type="ARBA" id="ARBA00023306"/>
    </source>
</evidence>
<evidence type="ECO:0000259" key="8">
    <source>
        <dbReference type="Pfam" id="PF18122"/>
    </source>
</evidence>
<dbReference type="Pfam" id="PF12859">
    <property type="entry name" value="ANAPC1"/>
    <property type="match status" value="1"/>
</dbReference>
<dbReference type="InterPro" id="IPR049255">
    <property type="entry name" value="Apc1_N"/>
</dbReference>
<evidence type="ECO:0000259" key="7">
    <source>
        <dbReference type="Pfam" id="PF12859"/>
    </source>
</evidence>
<feature type="region of interest" description="Disordered" evidence="6">
    <location>
        <begin position="110"/>
        <end position="135"/>
    </location>
</feature>
<dbReference type="Gene3D" id="1.25.10.10">
    <property type="entry name" value="Leucine-rich Repeat Variant"/>
    <property type="match status" value="2"/>
</dbReference>
<comment type="similarity">
    <text evidence="1">Belongs to the APC1 family.</text>
</comment>
<evidence type="ECO:0000256" key="1">
    <source>
        <dbReference type="ARBA" id="ARBA00010547"/>
    </source>
</evidence>
<evidence type="ECO:0000256" key="2">
    <source>
        <dbReference type="ARBA" id="ARBA00022618"/>
    </source>
</evidence>
<feature type="region of interest" description="Disordered" evidence="6">
    <location>
        <begin position="24"/>
        <end position="46"/>
    </location>
</feature>
<evidence type="ECO:0000256" key="3">
    <source>
        <dbReference type="ARBA" id="ARBA00022737"/>
    </source>
</evidence>
<feature type="domain" description="Anaphase-promoting complex subunit 1 C-terminal" evidence="8">
    <location>
        <begin position="1746"/>
        <end position="1891"/>
    </location>
</feature>
<evidence type="ECO:0000313" key="10">
    <source>
        <dbReference type="EMBL" id="KAL1406308.1"/>
    </source>
</evidence>
<dbReference type="InterPro" id="IPR011989">
    <property type="entry name" value="ARM-like"/>
</dbReference>
<feature type="domain" description="Anaphase-promoting complex subunit 1 N-terminal" evidence="7">
    <location>
        <begin position="62"/>
        <end position="737"/>
    </location>
</feature>
<sequence>MLQATVLGAGVSPGHVLYARAGSSSTSGGLGLSQETAGSSSRASVHQTFPPLSLDAASAPVATEETLTWCGKSVTWSRGVEIFRRFTYEHQSERVSYAAFVWFRPPGDEGAPAPQAPKAADPSSSTSTFGPFHTSQHAKWGARNAELRASSTGLQRAVVVFLASYAFVYFASGQDKKISLPWPVEQCWALPDGGALVQRALERRERKQLAETKGRKPRRSSFADRTGVSVLDDLVDREDAKAPKLPRLFTFTDIFGEFKWVAEAEIDGGFGDDDEPSLAPHASTSQIPMTQSIVYVAPAPYPLIVAYDHEEGQFLFYRRARVPIPDTDDMTATPSVRGMRPDELLRATEPPLPPPSRRGPRASLGRSALGLPATDRRVSGLGMPATDRRVSALGLPTTDRRVSSFGADLLDRSRRKASRASMANELEADDDPFAGAAAVAFGSSRRVTRVSSFGTEAKSQRLSMAGKRREDAREYPRMSLHVMPEDLIETTMIMGLDKEQLELRSEIVVERVYQWRPPGEVDLDAARVFLSENRSPQSVHLNLVLSFTNLPTTLFTFGVEQVSQPSPAFVFNAFRGVQCVSAVPVLATRPNVLDTLLLAEDGSLNLFSASSHQMAVQIPRVLTADGRDEVAHKLAASLSMVLDGDGEVVTTERRVVDLLDASGSKVTVVYSDGDRLRVSLDFEPPPGIASRCLEALSYALSQNEFAQLSEAFLAELQQQPAPQRNEVHTQWRTLSNALYTMCGLNASPEPDTRTEILSSWSTQSDPVLRRLARRIGRTPASTTADVVRPHSLTPNVLLALHLVAQDSRLSSATASWLTHLAPVLLRLSAAIGREDWVDYWRRLMPDSLASAPLAYPSRRVDHPLLDQFHEPPDILLYLSRLLMWPTRPFPSLQSCFPNSSPLGSPDPCRQTRLVSTIYSTLTHSPEARRSGTLVPTEKRAIAAVKIMVDSGVDASWVADLPFGVAMPLQEIVRVAQVSPSKDVSPQVFEFVDRKDLASMYTDDKASTSELPMGPEAGPEKPPTIGKIVASVTAETSKHAHFAALPHVRFGVDKRVEEVERIMQTTHQRTIAVEDPKGASEQDIMQYHQSVVNTIANRTLAITVGQGMFQFSSRSATITDAWSIPLIELAVKVVPGNNVIKAQIPDGADWPCFHNGVSAALSISSDSKGIDASWIAFNRPKTPSADHAGFLLGLGLTGRLRTMNAISVYPYLELRHDMTSVGMLLGLGASFAGSCDPQVTRIVSLHTAALLPLGSMELNESPVVQSTAMVSLGLIYVGSKNLHMAEVVLGEIARSELPGVDGFVESREAYSFSASMAFGLIMLGRGGSSSSETERRLLAQLTPCIHGDAPRVSGNKNKRTATHIDATVTSPGATLALGLMYLKTGRQDIADLPEIPQTALALESVRPDQLLIRTFARALILWDNVKPQMEWVDAQLPAFIQALHHGHKRTSGMELNTELAYLNIIAGACLGLGIRFASTANEAAHVIILTFFGVLGKAAAGQSMTYEGRIRRNTARQALNIVTLALATLMSGTGELNVMRRLRVSHGQEGAGVTYGSHMAMHMALGLLFLGRGYFTLGNSNLAIAALSISFFPRFLASPNDIKAYPQAYRHLWALAVEPRCLIARDVDTRESIFMPIKIKVRGRNGEQNLISPTLVAPFDTIVSITVDSPRYWPVTYDLSNPRDRDSLVRSRTIWVKRKSGFLDYNFDPRGYRSMFVRAGTMAGFDLQYDLVSPAAPIQLALTEIVDLISLHTGDPVIVGMVKRFAGPAWVESFVRYVLFECVSVDKPAMLGVYLSMALALGSSDELRLERLAQVAFLLRFYRPSVFEREYSTLGGEKRHPILRQTFLHALQRRLTVAQGAHESQLAYLRGASPTAADAADLAVYLAQNHVPARSLLQALSQLVAAAAGASRTELEIKAREASDRYATAVFEQFDAERDTLPADLGAWKLGSVRAALGVWGGAGAE</sequence>
<dbReference type="PANTHER" id="PTHR12827:SF3">
    <property type="entry name" value="ANAPHASE-PROMOTING COMPLEX SUBUNIT 1"/>
    <property type="match status" value="1"/>
</dbReference>
<keyword evidence="5" id="KW-0131">Cell cycle</keyword>
<dbReference type="InterPro" id="IPR024990">
    <property type="entry name" value="Apc1"/>
</dbReference>
<evidence type="ECO:0000256" key="6">
    <source>
        <dbReference type="SAM" id="MobiDB-lite"/>
    </source>
</evidence>
<keyword evidence="11" id="KW-1185">Reference proteome</keyword>
<feature type="domain" description="Anaphase-promoting complex subunit 1 beta-sandwich" evidence="9">
    <location>
        <begin position="1619"/>
        <end position="1697"/>
    </location>
</feature>